<dbReference type="SMART" id="SM00355">
    <property type="entry name" value="ZnF_C2H2"/>
    <property type="match status" value="1"/>
</dbReference>
<evidence type="ECO:0000313" key="7">
    <source>
        <dbReference type="EMBL" id="NXO19409.1"/>
    </source>
</evidence>
<dbReference type="GO" id="GO:0008270">
    <property type="term" value="F:zinc ion binding"/>
    <property type="evidence" value="ECO:0007669"/>
    <property type="project" value="UniProtKB-KW"/>
</dbReference>
<feature type="non-terminal residue" evidence="7">
    <location>
        <position position="1"/>
    </location>
</feature>
<dbReference type="InterPro" id="IPR036236">
    <property type="entry name" value="Znf_C2H2_sf"/>
</dbReference>
<dbReference type="FunFam" id="3.30.160.60:FF:002343">
    <property type="entry name" value="Zinc finger protein 33A"/>
    <property type="match status" value="1"/>
</dbReference>
<dbReference type="EMBL" id="VXBT01014694">
    <property type="protein sequence ID" value="NXO19409.1"/>
    <property type="molecule type" value="Genomic_DNA"/>
</dbReference>
<sequence length="55" mass="6530">FRWSCELMEHQRTHSGERPYKCAECGMSFMKSSHLREHQRIHTGEKPYECGECGK</sequence>
<dbReference type="PANTHER" id="PTHR23226:SF371">
    <property type="entry name" value="ZINC FINGER PROTEIN 112-LIKE PROTEIN"/>
    <property type="match status" value="1"/>
</dbReference>
<dbReference type="Proteomes" id="UP000534407">
    <property type="component" value="Unassembled WGS sequence"/>
</dbReference>
<evidence type="ECO:0000256" key="5">
    <source>
        <dbReference type="PROSITE-ProRule" id="PRU00042"/>
    </source>
</evidence>
<evidence type="ECO:0000256" key="1">
    <source>
        <dbReference type="ARBA" id="ARBA00022723"/>
    </source>
</evidence>
<gene>
    <name evidence="7" type="primary">Znf180</name>
    <name evidence="7" type="ORF">ORIORI_R08866</name>
</gene>
<keyword evidence="4" id="KW-0862">Zinc</keyword>
<dbReference type="PANTHER" id="PTHR23226">
    <property type="entry name" value="ZINC FINGER AND SCAN DOMAIN-CONTAINING"/>
    <property type="match status" value="1"/>
</dbReference>
<evidence type="ECO:0000256" key="4">
    <source>
        <dbReference type="ARBA" id="ARBA00022833"/>
    </source>
</evidence>
<dbReference type="GO" id="GO:0000981">
    <property type="term" value="F:DNA-binding transcription factor activity, RNA polymerase II-specific"/>
    <property type="evidence" value="ECO:0007669"/>
    <property type="project" value="TreeGrafter"/>
</dbReference>
<dbReference type="SUPFAM" id="SSF57667">
    <property type="entry name" value="beta-beta-alpha zinc fingers"/>
    <property type="match status" value="1"/>
</dbReference>
<evidence type="ECO:0000313" key="8">
    <source>
        <dbReference type="Proteomes" id="UP000534407"/>
    </source>
</evidence>
<evidence type="ECO:0000256" key="2">
    <source>
        <dbReference type="ARBA" id="ARBA00022737"/>
    </source>
</evidence>
<evidence type="ECO:0000259" key="6">
    <source>
        <dbReference type="PROSITE" id="PS50157"/>
    </source>
</evidence>
<comment type="caution">
    <text evidence="7">The sequence shown here is derived from an EMBL/GenBank/DDBJ whole genome shotgun (WGS) entry which is preliminary data.</text>
</comment>
<dbReference type="AlphaFoldDB" id="A0A7L1Q652"/>
<keyword evidence="3 5" id="KW-0863">Zinc-finger</keyword>
<keyword evidence="8" id="KW-1185">Reference proteome</keyword>
<name>A0A7L1Q652_ORIOR</name>
<feature type="domain" description="C2H2-type" evidence="6">
    <location>
        <begin position="20"/>
        <end position="47"/>
    </location>
</feature>
<proteinExistence type="predicted"/>
<organism evidence="7 8">
    <name type="scientific">Oriolus oriolus</name>
    <name type="common">Eurasian golden oriole</name>
    <name type="synonym">Coracias oriolus</name>
    <dbReference type="NCBI Taxonomy" id="181099"/>
    <lineage>
        <taxon>Eukaryota</taxon>
        <taxon>Metazoa</taxon>
        <taxon>Chordata</taxon>
        <taxon>Craniata</taxon>
        <taxon>Vertebrata</taxon>
        <taxon>Euteleostomi</taxon>
        <taxon>Archelosauria</taxon>
        <taxon>Archosauria</taxon>
        <taxon>Dinosauria</taxon>
        <taxon>Saurischia</taxon>
        <taxon>Theropoda</taxon>
        <taxon>Coelurosauria</taxon>
        <taxon>Aves</taxon>
        <taxon>Neognathae</taxon>
        <taxon>Neoaves</taxon>
        <taxon>Telluraves</taxon>
        <taxon>Australaves</taxon>
        <taxon>Passeriformes</taxon>
        <taxon>Corvoidea</taxon>
        <taxon>Corvidae</taxon>
        <taxon>Oriolus</taxon>
    </lineage>
</organism>
<feature type="domain" description="C2H2-type" evidence="6">
    <location>
        <begin position="1"/>
        <end position="19"/>
    </location>
</feature>
<evidence type="ECO:0000256" key="3">
    <source>
        <dbReference type="ARBA" id="ARBA00022771"/>
    </source>
</evidence>
<protein>
    <submittedName>
        <fullName evidence="7">ZN180 protein</fullName>
    </submittedName>
</protein>
<reference evidence="7 8" key="1">
    <citation type="submission" date="2019-09" db="EMBL/GenBank/DDBJ databases">
        <title>Bird 10,000 Genomes (B10K) Project - Family phase.</title>
        <authorList>
            <person name="Zhang G."/>
        </authorList>
    </citation>
    <scope>NUCLEOTIDE SEQUENCE [LARGE SCALE GENOMIC DNA]</scope>
    <source>
        <strain evidence="7">B10K-DU-002-24</strain>
        <tissue evidence="7">Muscle</tissue>
    </source>
</reference>
<keyword evidence="1" id="KW-0479">Metal-binding</keyword>
<dbReference type="InterPro" id="IPR013087">
    <property type="entry name" value="Znf_C2H2_type"/>
</dbReference>
<dbReference type="Pfam" id="PF00096">
    <property type="entry name" value="zf-C2H2"/>
    <property type="match status" value="1"/>
</dbReference>
<keyword evidence="2" id="KW-0677">Repeat</keyword>
<dbReference type="GO" id="GO:0000978">
    <property type="term" value="F:RNA polymerase II cis-regulatory region sequence-specific DNA binding"/>
    <property type="evidence" value="ECO:0007669"/>
    <property type="project" value="TreeGrafter"/>
</dbReference>
<dbReference type="PROSITE" id="PS50157">
    <property type="entry name" value="ZINC_FINGER_C2H2_2"/>
    <property type="match status" value="2"/>
</dbReference>
<dbReference type="PROSITE" id="PS00028">
    <property type="entry name" value="ZINC_FINGER_C2H2_1"/>
    <property type="match status" value="1"/>
</dbReference>
<dbReference type="Gene3D" id="3.30.160.60">
    <property type="entry name" value="Classic Zinc Finger"/>
    <property type="match status" value="3"/>
</dbReference>
<accession>A0A7L1Q652</accession>
<feature type="non-terminal residue" evidence="7">
    <location>
        <position position="55"/>
    </location>
</feature>